<dbReference type="RefSeq" id="WP_076032539.1">
    <property type="nucleotide sequence ID" value="NZ_CP016896.1"/>
</dbReference>
<dbReference type="Proteomes" id="UP000185674">
    <property type="component" value="Chromosome"/>
</dbReference>
<sequence>MRFKKKQMIYIFSFVFMCLSVPAFAKLAPTYREIHSQLGVDAIVIQVSDLSKLSLALNDPDTLKKYGSFSALQNSLPACQHLVFAMNAGMYHRDREPVGLYIEADQQRTALNTQDGYGNFFLQPNGVLAWNDREAIIKTTSEFTKNAFHTRYATQSGPMLVINGNIHSKFLADSNSLKIRNAVGVKDNQLYFVITRNRVNFYALARLFKDELQIDNALYLDGSISSLYWAAQQRNDRITQLGPLLAWIDPAQCHFKNLH</sequence>
<dbReference type="STRING" id="487316.BEN76_05650"/>
<dbReference type="InterPro" id="IPR018711">
    <property type="entry name" value="NAGPA"/>
</dbReference>
<keyword evidence="1" id="KW-0732">Signal</keyword>
<dbReference type="Pfam" id="PF09992">
    <property type="entry name" value="NAGPA"/>
    <property type="match status" value="1"/>
</dbReference>
<dbReference type="AlphaFoldDB" id="A0A1P8EH53"/>
<feature type="domain" description="Phosphodiester glycosidase" evidence="2">
    <location>
        <begin position="82"/>
        <end position="230"/>
    </location>
</feature>
<gene>
    <name evidence="3" type="ORF">BEN76_05650</name>
</gene>
<evidence type="ECO:0000313" key="4">
    <source>
        <dbReference type="Proteomes" id="UP000185674"/>
    </source>
</evidence>
<dbReference type="KEGG" id="asol:BEN76_05650"/>
<evidence type="ECO:0000259" key="2">
    <source>
        <dbReference type="Pfam" id="PF09992"/>
    </source>
</evidence>
<proteinExistence type="predicted"/>
<evidence type="ECO:0000313" key="3">
    <source>
        <dbReference type="EMBL" id="APV35530.1"/>
    </source>
</evidence>
<dbReference type="EMBL" id="CP016896">
    <property type="protein sequence ID" value="APV35530.1"/>
    <property type="molecule type" value="Genomic_DNA"/>
</dbReference>
<feature type="chain" id="PRO_5013179219" description="Phosphodiester glycosidase domain-containing protein" evidence="1">
    <location>
        <begin position="26"/>
        <end position="259"/>
    </location>
</feature>
<reference evidence="3 4" key="1">
    <citation type="submission" date="2016-08" db="EMBL/GenBank/DDBJ databases">
        <title>Complete genome sequence of Acinetobacter baylyi strain GFJ2.</title>
        <authorList>
            <person name="Tabata M."/>
            <person name="Kuboki S."/>
            <person name="Gibu N."/>
            <person name="Kinouchi Y."/>
            <person name="Vangnai A."/>
            <person name="Kasai D."/>
            <person name="Fukuda M."/>
        </authorList>
    </citation>
    <scope>NUCLEOTIDE SEQUENCE [LARGE SCALE GENOMIC DNA]</scope>
    <source>
        <strain evidence="3 4">GFJ2</strain>
    </source>
</reference>
<evidence type="ECO:0000256" key="1">
    <source>
        <dbReference type="SAM" id="SignalP"/>
    </source>
</evidence>
<dbReference type="eggNOG" id="COG3698">
    <property type="taxonomic scope" value="Bacteria"/>
</dbReference>
<accession>A0A1P8EH53</accession>
<protein>
    <recommendedName>
        <fullName evidence="2">Phosphodiester glycosidase domain-containing protein</fullName>
    </recommendedName>
</protein>
<name>A0A1P8EH53_9GAMM</name>
<organism evidence="3 4">
    <name type="scientific">Acinetobacter soli</name>
    <dbReference type="NCBI Taxonomy" id="487316"/>
    <lineage>
        <taxon>Bacteria</taxon>
        <taxon>Pseudomonadati</taxon>
        <taxon>Pseudomonadota</taxon>
        <taxon>Gammaproteobacteria</taxon>
        <taxon>Moraxellales</taxon>
        <taxon>Moraxellaceae</taxon>
        <taxon>Acinetobacter</taxon>
    </lineage>
</organism>
<feature type="signal peptide" evidence="1">
    <location>
        <begin position="1"/>
        <end position="25"/>
    </location>
</feature>